<comment type="caution">
    <text evidence="2">The sequence shown here is derived from an EMBL/GenBank/DDBJ whole genome shotgun (WGS) entry which is preliminary data.</text>
</comment>
<proteinExistence type="predicted"/>
<protein>
    <submittedName>
        <fullName evidence="2">TenA family protein</fullName>
    </submittedName>
</protein>
<evidence type="ECO:0000313" key="2">
    <source>
        <dbReference type="EMBL" id="MEK0083633.1"/>
    </source>
</evidence>
<organism evidence="2 3">
    <name type="scientific">Benzoatithermus flavus</name>
    <dbReference type="NCBI Taxonomy" id="3108223"/>
    <lineage>
        <taxon>Bacteria</taxon>
        <taxon>Pseudomonadati</taxon>
        <taxon>Pseudomonadota</taxon>
        <taxon>Alphaproteobacteria</taxon>
        <taxon>Geminicoccales</taxon>
        <taxon>Geminicoccaceae</taxon>
        <taxon>Benzoatithermus</taxon>
    </lineage>
</organism>
<dbReference type="InterPro" id="IPR016084">
    <property type="entry name" value="Haem_Oase-like_multi-hlx"/>
</dbReference>
<dbReference type="InterPro" id="IPR004305">
    <property type="entry name" value="Thiaminase-2/PQQC"/>
</dbReference>
<dbReference type="EMBL" id="JBBLZC010000009">
    <property type="protein sequence ID" value="MEK0083633.1"/>
    <property type="molecule type" value="Genomic_DNA"/>
</dbReference>
<evidence type="ECO:0000259" key="1">
    <source>
        <dbReference type="Pfam" id="PF03070"/>
    </source>
</evidence>
<keyword evidence="3" id="KW-1185">Reference proteome</keyword>
<dbReference type="PANTHER" id="PTHR43198:SF2">
    <property type="entry name" value="SI:CH1073-67J19.1-RELATED"/>
    <property type="match status" value="1"/>
</dbReference>
<dbReference type="Proteomes" id="UP001375743">
    <property type="component" value="Unassembled WGS sequence"/>
</dbReference>
<reference evidence="2 3" key="1">
    <citation type="submission" date="2024-01" db="EMBL/GenBank/DDBJ databases">
        <title>Multi-omics insights into the function and evolution of sodium benzoate biodegradation pathways in Benzoatithermus flavus gen. nov., sp. nov. from hot spring.</title>
        <authorList>
            <person name="Hu C.-J."/>
            <person name="Li W.-J."/>
        </authorList>
    </citation>
    <scope>NUCLEOTIDE SEQUENCE [LARGE SCALE GENOMIC DNA]</scope>
    <source>
        <strain evidence="2 3">SYSU G07066</strain>
    </source>
</reference>
<dbReference type="Pfam" id="PF03070">
    <property type="entry name" value="TENA_THI-4"/>
    <property type="match status" value="1"/>
</dbReference>
<accession>A0ABU8XQZ2</accession>
<sequence length="221" mass="25048">MSSFTDSMWQEIAPIYRAILDLPFNRELAAGTLGRERFVFYMIQDAHYLGMFSRALAATAAKAPYADAQIKFAKSAHDAIVVERALHEGFFRTFDVPPEHFAATPPSPTCAGYGDFLLATAYGQPFAVSTAALLPCFQIYYEVGKHLATIAAPDNPYQRWIDTYKDESFGDSVREVLDHTDRAFEAATAADRRAMREAYLKAARYEWMFWDSAWRLETWPV</sequence>
<evidence type="ECO:0000313" key="3">
    <source>
        <dbReference type="Proteomes" id="UP001375743"/>
    </source>
</evidence>
<dbReference type="Gene3D" id="1.20.910.10">
    <property type="entry name" value="Heme oxygenase-like"/>
    <property type="match status" value="1"/>
</dbReference>
<dbReference type="SUPFAM" id="SSF48613">
    <property type="entry name" value="Heme oxygenase-like"/>
    <property type="match status" value="1"/>
</dbReference>
<dbReference type="InterPro" id="IPR050967">
    <property type="entry name" value="Thiamine_Salvage_TenA"/>
</dbReference>
<dbReference type="PANTHER" id="PTHR43198">
    <property type="entry name" value="BIFUNCTIONAL TH2 PROTEIN"/>
    <property type="match status" value="1"/>
</dbReference>
<name>A0ABU8XQZ2_9PROT</name>
<dbReference type="RefSeq" id="WP_418159483.1">
    <property type="nucleotide sequence ID" value="NZ_JBBLZC010000009.1"/>
</dbReference>
<dbReference type="CDD" id="cd19365">
    <property type="entry name" value="TenA_C-like"/>
    <property type="match status" value="1"/>
</dbReference>
<feature type="domain" description="Thiaminase-2/PQQC" evidence="1">
    <location>
        <begin position="9"/>
        <end position="215"/>
    </location>
</feature>
<gene>
    <name evidence="2" type="ORF">U1T56_10755</name>
</gene>